<evidence type="ECO:0000256" key="1">
    <source>
        <dbReference type="SAM" id="MobiDB-lite"/>
    </source>
</evidence>
<feature type="region of interest" description="Disordered" evidence="1">
    <location>
        <begin position="275"/>
        <end position="382"/>
    </location>
</feature>
<dbReference type="EMBL" id="AZNF01000001">
    <property type="protein sequence ID" value="KID70872.1"/>
    <property type="molecule type" value="Genomic_DNA"/>
</dbReference>
<feature type="region of interest" description="Disordered" evidence="1">
    <location>
        <begin position="503"/>
        <end position="552"/>
    </location>
</feature>
<keyword evidence="3" id="KW-1185">Reference proteome</keyword>
<feature type="compositionally biased region" description="Low complexity" evidence="1">
    <location>
        <begin position="448"/>
        <end position="471"/>
    </location>
</feature>
<evidence type="ECO:0000313" key="2">
    <source>
        <dbReference type="EMBL" id="KID70872.1"/>
    </source>
</evidence>
<sequence>MSEIPTPTGLADMERFTTPSGFQSYHRPMRRGTVLSRSPPDNQYPSATGLRGPHVNEADGTGIIPIGMALGSPTEERGSRGNGNVWQPRVETTVIAAREDSQDEQQTKDGLSRSKSRKWGIFGRSKSKRVKNNDRAMDSPDQLTSPSDTPTRGTPTSAASRGPRYTDLRDTNVSPRAKALGRSLTEPTGSESKWSPQVGSPQAKTQTTPDSTRTPNREPVSEGSNPIKQEPILDVEIPNITLDRYSVMFANLLERRSATSLLARRQVTQDKIRALREEVSSPGSQNEILRSGRKQSMDRDLPPIPSLRLEPLQTTGKYHQSSRSRSNTSPAIMGTPSKETFTDSHLRDGEKGKSPHIVRLASVKGSKPTVGSGISTQGDRPQLRSKFHIQSPTHQHSGSKSTIASSVDLSENDMEEGGLSPPPARSHSYKKGNPSQSDPSPLTLQKATRSTVYTTSTTGVQGSLSLSSLSGEEPDEDEDKAVQDAVEISIARQISVSREQRRMLGPLQMHPIEGRRIAETKSSTPRLVDPKLDPSSPSAGHRNSERVVLERV</sequence>
<dbReference type="AlphaFoldDB" id="A0A0B4FT36"/>
<feature type="compositionally biased region" description="Polar residues" evidence="1">
    <location>
        <begin position="433"/>
        <end position="447"/>
    </location>
</feature>
<feature type="compositionally biased region" description="Polar residues" evidence="1">
    <location>
        <begin position="141"/>
        <end position="159"/>
    </location>
</feature>
<feature type="region of interest" description="Disordered" evidence="1">
    <location>
        <begin position="1"/>
        <end position="230"/>
    </location>
</feature>
<gene>
    <name evidence="2" type="ORF">MAN_00471</name>
</gene>
<evidence type="ECO:0000313" key="3">
    <source>
        <dbReference type="Proteomes" id="UP000031186"/>
    </source>
</evidence>
<feature type="compositionally biased region" description="Polar residues" evidence="1">
    <location>
        <begin position="35"/>
        <end position="46"/>
    </location>
</feature>
<feature type="compositionally biased region" description="Basic and acidic residues" evidence="1">
    <location>
        <begin position="97"/>
        <end position="112"/>
    </location>
</feature>
<feature type="compositionally biased region" description="Polar residues" evidence="1">
    <location>
        <begin position="185"/>
        <end position="214"/>
    </location>
</feature>
<comment type="caution">
    <text evidence="2">The sequence shown here is derived from an EMBL/GenBank/DDBJ whole genome shotgun (WGS) entry which is preliminary data.</text>
</comment>
<feature type="compositionally biased region" description="Basic and acidic residues" evidence="1">
    <location>
        <begin position="340"/>
        <end position="353"/>
    </location>
</feature>
<feature type="compositionally biased region" description="Basic and acidic residues" evidence="1">
    <location>
        <begin position="542"/>
        <end position="552"/>
    </location>
</feature>
<dbReference type="Proteomes" id="UP000031186">
    <property type="component" value="Unassembled WGS sequence"/>
</dbReference>
<reference evidence="2 3" key="1">
    <citation type="journal article" date="2014" name="Proc. Natl. Acad. Sci. U.S.A.">
        <title>Trajectory and genomic determinants of fungal-pathogen speciation and host adaptation.</title>
        <authorList>
            <person name="Hu X."/>
            <person name="Xiao G."/>
            <person name="Zheng P."/>
            <person name="Shang Y."/>
            <person name="Su Y."/>
            <person name="Zhang X."/>
            <person name="Liu X."/>
            <person name="Zhan S."/>
            <person name="St Leger R.J."/>
            <person name="Wang C."/>
        </authorList>
    </citation>
    <scope>NUCLEOTIDE SEQUENCE [LARGE SCALE GENOMIC DNA]</scope>
    <source>
        <strain evidence="2 3">ARSEF 549</strain>
    </source>
</reference>
<proteinExistence type="predicted"/>
<organism evidence="2 3">
    <name type="scientific">Metarhizium anisopliae (strain ARSEF 549)</name>
    <dbReference type="NCBI Taxonomy" id="3151832"/>
    <lineage>
        <taxon>Eukaryota</taxon>
        <taxon>Fungi</taxon>
        <taxon>Dikarya</taxon>
        <taxon>Ascomycota</taxon>
        <taxon>Pezizomycotina</taxon>
        <taxon>Sordariomycetes</taxon>
        <taxon>Hypocreomycetidae</taxon>
        <taxon>Hypocreales</taxon>
        <taxon>Clavicipitaceae</taxon>
        <taxon>Metarhizium</taxon>
    </lineage>
</organism>
<name>A0A0B4FT36_METAF</name>
<accession>A0A0B4FT36</accession>
<feature type="region of interest" description="Disordered" evidence="1">
    <location>
        <begin position="411"/>
        <end position="481"/>
    </location>
</feature>
<dbReference type="OrthoDB" id="5404004at2759"/>
<feature type="compositionally biased region" description="Polar residues" evidence="1">
    <location>
        <begin position="312"/>
        <end position="330"/>
    </location>
</feature>
<feature type="non-terminal residue" evidence="2">
    <location>
        <position position="1"/>
    </location>
</feature>
<dbReference type="HOGENOM" id="CLU_495292_0_0_1"/>
<protein>
    <submittedName>
        <fullName evidence="2">Uncharacterized protein</fullName>
    </submittedName>
</protein>
<dbReference type="VEuPathDB" id="FungiDB:MAN_00471"/>